<evidence type="ECO:0000256" key="1">
    <source>
        <dbReference type="ARBA" id="ARBA00004651"/>
    </source>
</evidence>
<evidence type="ECO:0000256" key="2">
    <source>
        <dbReference type="ARBA" id="ARBA00022448"/>
    </source>
</evidence>
<evidence type="ECO:0000313" key="8">
    <source>
        <dbReference type="EMBL" id="MCK6256492.1"/>
    </source>
</evidence>
<keyword evidence="5 7" id="KW-1133">Transmembrane helix</keyword>
<feature type="transmembrane region" description="Helical" evidence="7">
    <location>
        <begin position="160"/>
        <end position="181"/>
    </location>
</feature>
<evidence type="ECO:0000256" key="4">
    <source>
        <dbReference type="ARBA" id="ARBA00022692"/>
    </source>
</evidence>
<feature type="transmembrane region" description="Helical" evidence="7">
    <location>
        <begin position="202"/>
        <end position="224"/>
    </location>
</feature>
<feature type="transmembrane region" description="Helical" evidence="7">
    <location>
        <begin position="298"/>
        <end position="315"/>
    </location>
</feature>
<gene>
    <name evidence="8" type="ORF">LCY76_07795</name>
</gene>
<feature type="transmembrane region" description="Helical" evidence="7">
    <location>
        <begin position="327"/>
        <end position="347"/>
    </location>
</feature>
<organism evidence="8 9">
    <name type="scientific">Fictibacillus marinisediminis</name>
    <dbReference type="NCBI Taxonomy" id="2878389"/>
    <lineage>
        <taxon>Bacteria</taxon>
        <taxon>Bacillati</taxon>
        <taxon>Bacillota</taxon>
        <taxon>Bacilli</taxon>
        <taxon>Bacillales</taxon>
        <taxon>Fictibacillaceae</taxon>
        <taxon>Fictibacillus</taxon>
    </lineage>
</organism>
<feature type="transmembrane region" description="Helical" evidence="7">
    <location>
        <begin position="100"/>
        <end position="121"/>
    </location>
</feature>
<name>A0A9X1X950_9BACL</name>
<keyword evidence="9" id="KW-1185">Reference proteome</keyword>
<keyword evidence="2" id="KW-0813">Transport</keyword>
<dbReference type="SUPFAM" id="SSF103473">
    <property type="entry name" value="MFS general substrate transporter"/>
    <property type="match status" value="1"/>
</dbReference>
<proteinExistence type="predicted"/>
<evidence type="ECO:0000313" key="9">
    <source>
        <dbReference type="Proteomes" id="UP001139011"/>
    </source>
</evidence>
<feature type="transmembrane region" description="Helical" evidence="7">
    <location>
        <begin position="353"/>
        <end position="376"/>
    </location>
</feature>
<feature type="transmembrane region" description="Helical" evidence="7">
    <location>
        <begin position="7"/>
        <end position="29"/>
    </location>
</feature>
<comment type="caution">
    <text evidence="8">The sequence shown here is derived from an EMBL/GenBank/DDBJ whole genome shotgun (WGS) entry which is preliminary data.</text>
</comment>
<dbReference type="InterPro" id="IPR011701">
    <property type="entry name" value="MFS"/>
</dbReference>
<keyword evidence="3" id="KW-1003">Cell membrane</keyword>
<evidence type="ECO:0000256" key="6">
    <source>
        <dbReference type="ARBA" id="ARBA00023136"/>
    </source>
</evidence>
<keyword evidence="4 7" id="KW-0812">Transmembrane</keyword>
<dbReference type="Pfam" id="PF07690">
    <property type="entry name" value="MFS_1"/>
    <property type="match status" value="1"/>
</dbReference>
<dbReference type="GO" id="GO:0005886">
    <property type="term" value="C:plasma membrane"/>
    <property type="evidence" value="ECO:0007669"/>
    <property type="project" value="UniProtKB-SubCell"/>
</dbReference>
<keyword evidence="6 7" id="KW-0472">Membrane</keyword>
<feature type="transmembrane region" description="Helical" evidence="7">
    <location>
        <begin position="133"/>
        <end position="154"/>
    </location>
</feature>
<dbReference type="Proteomes" id="UP001139011">
    <property type="component" value="Unassembled WGS sequence"/>
</dbReference>
<evidence type="ECO:0000256" key="7">
    <source>
        <dbReference type="SAM" id="Phobius"/>
    </source>
</evidence>
<dbReference type="InterPro" id="IPR050171">
    <property type="entry name" value="MFS_Transporters"/>
</dbReference>
<feature type="transmembrane region" description="Helical" evidence="7">
    <location>
        <begin position="76"/>
        <end position="94"/>
    </location>
</feature>
<accession>A0A9X1X950</accession>
<dbReference type="RefSeq" id="WP_248252162.1">
    <property type="nucleotide sequence ID" value="NZ_JAIWJX010000002.1"/>
</dbReference>
<dbReference type="GO" id="GO:0022857">
    <property type="term" value="F:transmembrane transporter activity"/>
    <property type="evidence" value="ECO:0007669"/>
    <property type="project" value="InterPro"/>
</dbReference>
<comment type="subcellular location">
    <subcellularLocation>
        <location evidence="1">Cell membrane</location>
        <topology evidence="1">Multi-pass membrane protein</topology>
    </subcellularLocation>
</comment>
<dbReference type="EMBL" id="JAIWJX010000002">
    <property type="protein sequence ID" value="MCK6256492.1"/>
    <property type="molecule type" value="Genomic_DNA"/>
</dbReference>
<evidence type="ECO:0000256" key="3">
    <source>
        <dbReference type="ARBA" id="ARBA00022475"/>
    </source>
</evidence>
<evidence type="ECO:0000256" key="5">
    <source>
        <dbReference type="ARBA" id="ARBA00022989"/>
    </source>
</evidence>
<reference evidence="8" key="1">
    <citation type="submission" date="2021-09" db="EMBL/GenBank/DDBJ databases">
        <title>Genome analysis of Fictibacillus sp. KIGAM418 isolated from marine sediment.</title>
        <authorList>
            <person name="Seo M.-J."/>
            <person name="Cho E.-S."/>
            <person name="Hwang C.Y."/>
        </authorList>
    </citation>
    <scope>NUCLEOTIDE SEQUENCE</scope>
    <source>
        <strain evidence="8">KIGAM418</strain>
    </source>
</reference>
<sequence>MRCFTPLARIALYSCVFLFVFTEVLFSPFYPQFFQKVFGVTDLHFTGTYLFMCRLAVVAASPLWGWLSKIVESRRLLLIGQAGTAISCGMMAISSNEIQFMMWSLVLLLFKSSYLLLYKFLIQSAQDQKAVSAYYHGLTQCAAAGAALASSWLIQLQNPLAVFWWIGGLDLLQAIICLAVFSKAAPFSSSARSARKRGDLRFLIKLAITVFTLHFAVALIRPLFTVYTEAAYGSSYWESSFLFLLPSVMTLGALPVMKKLKSENLQRMYMISGAMVLISIIMQGASSTVVLFTASRCLFGFFLAICLASLDMSLFQKGREAGHHYGLIFSCQNLGLLLAPVSVPALAENGASSVPFWAAGLILAVHLPAAFVAFGWQPSKSRTKAA</sequence>
<feature type="transmembrane region" description="Helical" evidence="7">
    <location>
        <begin position="49"/>
        <end position="67"/>
    </location>
</feature>
<feature type="transmembrane region" description="Helical" evidence="7">
    <location>
        <begin position="236"/>
        <end position="257"/>
    </location>
</feature>
<dbReference type="PANTHER" id="PTHR23517">
    <property type="entry name" value="RESISTANCE PROTEIN MDTM, PUTATIVE-RELATED-RELATED"/>
    <property type="match status" value="1"/>
</dbReference>
<dbReference type="Gene3D" id="1.20.1250.20">
    <property type="entry name" value="MFS general substrate transporter like domains"/>
    <property type="match status" value="2"/>
</dbReference>
<protein>
    <submittedName>
        <fullName evidence="8">MFS transporter</fullName>
    </submittedName>
</protein>
<feature type="transmembrane region" description="Helical" evidence="7">
    <location>
        <begin position="269"/>
        <end position="292"/>
    </location>
</feature>
<dbReference type="InterPro" id="IPR036259">
    <property type="entry name" value="MFS_trans_sf"/>
</dbReference>
<dbReference type="PANTHER" id="PTHR23517:SF3">
    <property type="entry name" value="INTEGRAL MEMBRANE TRANSPORT PROTEIN"/>
    <property type="match status" value="1"/>
</dbReference>
<dbReference type="AlphaFoldDB" id="A0A9X1X950"/>